<evidence type="ECO:0000313" key="1">
    <source>
        <dbReference type="Proteomes" id="UP000887578"/>
    </source>
</evidence>
<accession>A0A914P9I6</accession>
<protein>
    <submittedName>
        <fullName evidence="2">Uncharacterized protein</fullName>
    </submittedName>
</protein>
<sequence length="315" mass="36735">MKRRHSSDDGDSGCQQNLSRINIVPLEIPRRLITRKDFPTDVLKYMKLNATPRMSVKLMKICKYFKHREFPFFVIKLIKHCFGEWTYITLDNITITTNSLAEIPDNLWITERIIVSIEEIDFTAFINKIIVSDAESIHFVSQTIPFNKFKHLCANVKNFNSISSYLKDDDGNDICLDEVLESLPNLEALYLNLHCPTITSLERVNRVVSPKLKVFRLDNFLENFNFGMFADFMLQHPDIKYTINSNQHLTAEYMLQLQIHVSRIISEWDCQFLPPKIDYFQQSHTSINALALLHQQYILSSSPEIVAPEDDVQRE</sequence>
<proteinExistence type="predicted"/>
<evidence type="ECO:0000313" key="2">
    <source>
        <dbReference type="WBParaSite" id="PDA_v2.g14724.t1"/>
    </source>
</evidence>
<dbReference type="AlphaFoldDB" id="A0A914P9I6"/>
<keyword evidence="1" id="KW-1185">Reference proteome</keyword>
<reference evidence="2" key="1">
    <citation type="submission" date="2022-11" db="UniProtKB">
        <authorList>
            <consortium name="WormBaseParasite"/>
        </authorList>
    </citation>
    <scope>IDENTIFICATION</scope>
</reference>
<dbReference type="Proteomes" id="UP000887578">
    <property type="component" value="Unplaced"/>
</dbReference>
<organism evidence="1 2">
    <name type="scientific">Panagrolaimus davidi</name>
    <dbReference type="NCBI Taxonomy" id="227884"/>
    <lineage>
        <taxon>Eukaryota</taxon>
        <taxon>Metazoa</taxon>
        <taxon>Ecdysozoa</taxon>
        <taxon>Nematoda</taxon>
        <taxon>Chromadorea</taxon>
        <taxon>Rhabditida</taxon>
        <taxon>Tylenchina</taxon>
        <taxon>Panagrolaimomorpha</taxon>
        <taxon>Panagrolaimoidea</taxon>
        <taxon>Panagrolaimidae</taxon>
        <taxon>Panagrolaimus</taxon>
    </lineage>
</organism>
<name>A0A914P9I6_9BILA</name>
<dbReference type="WBParaSite" id="PDA_v2.g14724.t1">
    <property type="protein sequence ID" value="PDA_v2.g14724.t1"/>
    <property type="gene ID" value="PDA_v2.g14724"/>
</dbReference>